<proteinExistence type="predicted"/>
<dbReference type="InParanoid" id="A0A409W093"/>
<dbReference type="AlphaFoldDB" id="A0A409W093"/>
<accession>A0A409W093</accession>
<dbReference type="OrthoDB" id="2834207at2759"/>
<evidence type="ECO:0000313" key="2">
    <source>
        <dbReference type="Proteomes" id="UP000284706"/>
    </source>
</evidence>
<organism evidence="1 2">
    <name type="scientific">Gymnopilus dilepis</name>
    <dbReference type="NCBI Taxonomy" id="231916"/>
    <lineage>
        <taxon>Eukaryota</taxon>
        <taxon>Fungi</taxon>
        <taxon>Dikarya</taxon>
        <taxon>Basidiomycota</taxon>
        <taxon>Agaricomycotina</taxon>
        <taxon>Agaricomycetes</taxon>
        <taxon>Agaricomycetidae</taxon>
        <taxon>Agaricales</taxon>
        <taxon>Agaricineae</taxon>
        <taxon>Hymenogastraceae</taxon>
        <taxon>Gymnopilus</taxon>
    </lineage>
</organism>
<gene>
    <name evidence="1" type="ORF">CVT26_007181</name>
</gene>
<reference evidence="1 2" key="1">
    <citation type="journal article" date="2018" name="Evol. Lett.">
        <title>Horizontal gene cluster transfer increased hallucinogenic mushroom diversity.</title>
        <authorList>
            <person name="Reynolds H.T."/>
            <person name="Vijayakumar V."/>
            <person name="Gluck-Thaler E."/>
            <person name="Korotkin H.B."/>
            <person name="Matheny P.B."/>
            <person name="Slot J.C."/>
        </authorList>
    </citation>
    <scope>NUCLEOTIDE SEQUENCE [LARGE SCALE GENOMIC DNA]</scope>
    <source>
        <strain evidence="1 2">SRW20</strain>
    </source>
</reference>
<protein>
    <submittedName>
        <fullName evidence="1">Uncharacterized protein</fullName>
    </submittedName>
</protein>
<comment type="caution">
    <text evidence="1">The sequence shown here is derived from an EMBL/GenBank/DDBJ whole genome shotgun (WGS) entry which is preliminary data.</text>
</comment>
<sequence>MFRPVIPLQRKTLSSRLYQTTSVLSVPRPGFNPKDWKLVEGSPGGVDLLFVHRKTDERTWYTPEGMSAEEILAIPRAKKYWSTVEEVEKYIKEMAEEKARNSKKAKDEV</sequence>
<name>A0A409W093_9AGAR</name>
<evidence type="ECO:0000313" key="1">
    <source>
        <dbReference type="EMBL" id="PPQ71920.1"/>
    </source>
</evidence>
<keyword evidence="2" id="KW-1185">Reference proteome</keyword>
<dbReference type="Proteomes" id="UP000284706">
    <property type="component" value="Unassembled WGS sequence"/>
</dbReference>
<dbReference type="EMBL" id="NHYE01005481">
    <property type="protein sequence ID" value="PPQ71920.1"/>
    <property type="molecule type" value="Genomic_DNA"/>
</dbReference>